<gene>
    <name evidence="1" type="ORF">HfgLR_12870</name>
</gene>
<proteinExistence type="predicted"/>
<sequence>MKSVRKRRLRNIGSDADQTEIRAVNSNRTRCAKNPPSWGSAFVIDP</sequence>
<accession>A0A871BIS2</accession>
<name>A0A871BIS2_HALGI</name>
<evidence type="ECO:0000313" key="2">
    <source>
        <dbReference type="Proteomes" id="UP000663064"/>
    </source>
</evidence>
<evidence type="ECO:0000313" key="1">
    <source>
        <dbReference type="EMBL" id="QOS12706.1"/>
    </source>
</evidence>
<protein>
    <submittedName>
        <fullName evidence="1">Uncharacterized protein</fullName>
    </submittedName>
</protein>
<dbReference type="AlphaFoldDB" id="A0A871BIS2"/>
<reference evidence="1" key="1">
    <citation type="journal article" date="2021" name="Front. Microbiol.">
        <title>Cellular and Genomic Properties of Haloferax gibbonsii LR2-5, the Host of Euryarchaeal Virus HFTV1.</title>
        <authorList>
            <person name="Tittes C."/>
            <person name="Schwarzer S."/>
            <person name="Pfeiffer F."/>
            <person name="Dyall-Smith M."/>
            <person name="Rodriguez-Franco M."/>
            <person name="Oksanen H.M."/>
            <person name="Quax T.E.F."/>
        </authorList>
    </citation>
    <scope>NUCLEOTIDE SEQUENCE</scope>
    <source>
        <strain evidence="1">LR2-5</strain>
    </source>
</reference>
<dbReference type="EMBL" id="CP063205">
    <property type="protein sequence ID" value="QOS12706.1"/>
    <property type="molecule type" value="Genomic_DNA"/>
</dbReference>
<dbReference type="Proteomes" id="UP000663064">
    <property type="component" value="Chromosome"/>
</dbReference>
<organism evidence="1 2">
    <name type="scientific">Haloferax gibbonsii</name>
    <dbReference type="NCBI Taxonomy" id="35746"/>
    <lineage>
        <taxon>Archaea</taxon>
        <taxon>Methanobacteriati</taxon>
        <taxon>Methanobacteriota</taxon>
        <taxon>Stenosarchaea group</taxon>
        <taxon>Halobacteria</taxon>
        <taxon>Halobacteriales</taxon>
        <taxon>Haloferacaceae</taxon>
        <taxon>Haloferax</taxon>
    </lineage>
</organism>